<proteinExistence type="predicted"/>
<dbReference type="InterPro" id="IPR038619">
    <property type="entry name" value="MraZ_sf"/>
</dbReference>
<dbReference type="RefSeq" id="WP_100284288.1">
    <property type="nucleotide sequence ID" value="NZ_CP024923.1"/>
</dbReference>
<evidence type="ECO:0000313" key="1">
    <source>
        <dbReference type="EMBL" id="ATY34501.1"/>
    </source>
</evidence>
<dbReference type="GO" id="GO:0000976">
    <property type="term" value="F:transcription cis-regulatory region binding"/>
    <property type="evidence" value="ECO:0007669"/>
    <property type="project" value="TreeGrafter"/>
</dbReference>
<dbReference type="Gene3D" id="3.40.1550.20">
    <property type="entry name" value="Transcriptional regulator MraZ domain"/>
    <property type="match status" value="1"/>
</dbReference>
<gene>
    <name evidence="1" type="ORF">CVN68_08035</name>
</gene>
<dbReference type="SUPFAM" id="SSF89447">
    <property type="entry name" value="AbrB/MazE/MraZ-like"/>
    <property type="match status" value="1"/>
</dbReference>
<dbReference type="InterPro" id="IPR037914">
    <property type="entry name" value="SpoVT-AbrB_sf"/>
</dbReference>
<dbReference type="GO" id="GO:2000143">
    <property type="term" value="P:negative regulation of DNA-templated transcription initiation"/>
    <property type="evidence" value="ECO:0007669"/>
    <property type="project" value="TreeGrafter"/>
</dbReference>
<dbReference type="GO" id="GO:0003700">
    <property type="term" value="F:DNA-binding transcription factor activity"/>
    <property type="evidence" value="ECO:0007669"/>
    <property type="project" value="InterPro"/>
</dbReference>
<dbReference type="PANTHER" id="PTHR34701:SF1">
    <property type="entry name" value="TRANSCRIPTIONAL REGULATOR MRAZ"/>
    <property type="match status" value="1"/>
</dbReference>
<sequence>MADRELFEGFALQAVDQKGRVAIPADLRAAAERNSDIRQIVVGLHPEDPCLSAHDLSWSKEKYDRIDRKEALAEERGAEVDARAKRRAFGQVEKAPFDESGRFVIPPFFRMKAKIGKWAFFNGSGETFDVWAPEVLLADDNADPGLREICEYLCQSKGVKL</sequence>
<evidence type="ECO:0000313" key="2">
    <source>
        <dbReference type="Proteomes" id="UP000229081"/>
    </source>
</evidence>
<accession>A0A2K8MSM1</accession>
<reference evidence="1 2" key="1">
    <citation type="submission" date="2017-11" db="EMBL/GenBank/DDBJ databases">
        <title>Complete genome sequence of Sphingomonas sp. Strain Cra20, a psychrotolerant potential plant growth promoting rhizobacteria.</title>
        <authorList>
            <person name="Luo Y."/>
        </authorList>
    </citation>
    <scope>NUCLEOTIDE SEQUENCE [LARGE SCALE GENOMIC DNA]</scope>
    <source>
        <strain evidence="1 2">Cra20</strain>
    </source>
</reference>
<protein>
    <submittedName>
        <fullName evidence="1">Division/cell wall cluster transcriptional repressor MraZ</fullName>
    </submittedName>
</protein>
<dbReference type="OrthoDB" id="9807753at2"/>
<organism evidence="1 2">
    <name type="scientific">Sphingomonas psychrotolerans</name>
    <dbReference type="NCBI Taxonomy" id="1327635"/>
    <lineage>
        <taxon>Bacteria</taxon>
        <taxon>Pseudomonadati</taxon>
        <taxon>Pseudomonadota</taxon>
        <taxon>Alphaproteobacteria</taxon>
        <taxon>Sphingomonadales</taxon>
        <taxon>Sphingomonadaceae</taxon>
        <taxon>Sphingomonas</taxon>
    </lineage>
</organism>
<dbReference type="KEGG" id="sphc:CVN68_08035"/>
<dbReference type="PANTHER" id="PTHR34701">
    <property type="entry name" value="TRANSCRIPTIONAL REGULATOR MRAZ"/>
    <property type="match status" value="1"/>
</dbReference>
<dbReference type="EMBL" id="CP024923">
    <property type="protein sequence ID" value="ATY34501.1"/>
    <property type="molecule type" value="Genomic_DNA"/>
</dbReference>
<dbReference type="Proteomes" id="UP000229081">
    <property type="component" value="Chromosome"/>
</dbReference>
<dbReference type="InterPro" id="IPR035642">
    <property type="entry name" value="MraZ_N"/>
</dbReference>
<keyword evidence="2" id="KW-1185">Reference proteome</keyword>
<dbReference type="InterPro" id="IPR003444">
    <property type="entry name" value="MraZ"/>
</dbReference>
<name>A0A2K8MSM1_9SPHN</name>
<dbReference type="CDD" id="cd16320">
    <property type="entry name" value="MraZ_N"/>
    <property type="match status" value="1"/>
</dbReference>
<dbReference type="InterPro" id="IPR035644">
    <property type="entry name" value="MraZ_C"/>
</dbReference>
<dbReference type="AlphaFoldDB" id="A0A2K8MSM1"/>
<dbReference type="CDD" id="cd16321">
    <property type="entry name" value="MraZ_C"/>
    <property type="match status" value="1"/>
</dbReference>